<comment type="subcellular location">
    <subcellularLocation>
        <location evidence="1">Cell membrane</location>
        <topology evidence="1">Multi-pass membrane protein</topology>
    </subcellularLocation>
</comment>
<feature type="compositionally biased region" description="Polar residues" evidence="6">
    <location>
        <begin position="1"/>
        <end position="23"/>
    </location>
</feature>
<dbReference type="PANTHER" id="PTHR34187:SF2">
    <property type="entry name" value="DUF202 DOMAIN-CONTAINING PROTEIN"/>
    <property type="match status" value="1"/>
</dbReference>
<evidence type="ECO:0000256" key="5">
    <source>
        <dbReference type="ARBA" id="ARBA00023136"/>
    </source>
</evidence>
<feature type="transmembrane region" description="Helical" evidence="7">
    <location>
        <begin position="289"/>
        <end position="315"/>
    </location>
</feature>
<evidence type="ECO:0000256" key="6">
    <source>
        <dbReference type="SAM" id="MobiDB-lite"/>
    </source>
</evidence>
<feature type="compositionally biased region" description="Polar residues" evidence="6">
    <location>
        <begin position="187"/>
        <end position="197"/>
    </location>
</feature>
<proteinExistence type="predicted"/>
<dbReference type="InterPro" id="IPR052053">
    <property type="entry name" value="IM_YidH-like"/>
</dbReference>
<feature type="region of interest" description="Disordered" evidence="6">
    <location>
        <begin position="56"/>
        <end position="197"/>
    </location>
</feature>
<organism evidence="9 10">
    <name type="scientific">Cyanidioschyzon merolae (strain NIES-3377 / 10D)</name>
    <name type="common">Unicellular red alga</name>
    <dbReference type="NCBI Taxonomy" id="280699"/>
    <lineage>
        <taxon>Eukaryota</taxon>
        <taxon>Rhodophyta</taxon>
        <taxon>Bangiophyceae</taxon>
        <taxon>Cyanidiales</taxon>
        <taxon>Cyanidiaceae</taxon>
        <taxon>Cyanidioschyzon</taxon>
    </lineage>
</organism>
<feature type="compositionally biased region" description="Basic and acidic residues" evidence="6">
    <location>
        <begin position="137"/>
        <end position="150"/>
    </location>
</feature>
<feature type="compositionally biased region" description="Low complexity" evidence="6">
    <location>
        <begin position="85"/>
        <end position="98"/>
    </location>
</feature>
<dbReference type="eggNOG" id="ENOG502S1BM">
    <property type="taxonomic scope" value="Eukaryota"/>
</dbReference>
<keyword evidence="4 7" id="KW-1133">Transmembrane helix</keyword>
<feature type="compositionally biased region" description="Basic and acidic residues" evidence="6">
    <location>
        <begin position="56"/>
        <end position="67"/>
    </location>
</feature>
<evidence type="ECO:0000256" key="4">
    <source>
        <dbReference type="ARBA" id="ARBA00022989"/>
    </source>
</evidence>
<dbReference type="KEGG" id="cme:CYME_CMF021C"/>
<protein>
    <recommendedName>
        <fullName evidence="8">DUF202 domain-containing protein</fullName>
    </recommendedName>
</protein>
<feature type="transmembrane region" description="Helical" evidence="7">
    <location>
        <begin position="228"/>
        <end position="251"/>
    </location>
</feature>
<dbReference type="Pfam" id="PF02656">
    <property type="entry name" value="DUF202"/>
    <property type="match status" value="1"/>
</dbReference>
<feature type="domain" description="DUF202" evidence="8">
    <location>
        <begin position="220"/>
        <end position="280"/>
    </location>
</feature>
<dbReference type="OrthoDB" id="199599at2759"/>
<reference evidence="9 10" key="1">
    <citation type="journal article" date="2004" name="Nature">
        <title>Genome sequence of the ultrasmall unicellular red alga Cyanidioschyzon merolae 10D.</title>
        <authorList>
            <person name="Matsuzaki M."/>
            <person name="Misumi O."/>
            <person name="Shin-i T."/>
            <person name="Maruyama S."/>
            <person name="Takahara M."/>
            <person name="Miyagishima S."/>
            <person name="Mori T."/>
            <person name="Nishida K."/>
            <person name="Yagisawa F."/>
            <person name="Nishida K."/>
            <person name="Yoshida Y."/>
            <person name="Nishimura Y."/>
            <person name="Nakao S."/>
            <person name="Kobayashi T."/>
            <person name="Momoyama Y."/>
            <person name="Higashiyama T."/>
            <person name="Minoda A."/>
            <person name="Sano M."/>
            <person name="Nomoto H."/>
            <person name="Oishi K."/>
            <person name="Hayashi H."/>
            <person name="Ohta F."/>
            <person name="Nishizaka S."/>
            <person name="Haga S."/>
            <person name="Miura S."/>
            <person name="Morishita T."/>
            <person name="Kabeya Y."/>
            <person name="Terasawa K."/>
            <person name="Suzuki Y."/>
            <person name="Ishii Y."/>
            <person name="Asakawa S."/>
            <person name="Takano H."/>
            <person name="Ohta N."/>
            <person name="Kuroiwa H."/>
            <person name="Tanaka K."/>
            <person name="Shimizu N."/>
            <person name="Sugano S."/>
            <person name="Sato N."/>
            <person name="Nozaki H."/>
            <person name="Ogasawara N."/>
            <person name="Kohara Y."/>
            <person name="Kuroiwa T."/>
        </authorList>
    </citation>
    <scope>NUCLEOTIDE SEQUENCE [LARGE SCALE GENOMIC DNA]</scope>
    <source>
        <strain evidence="9 10">10D</strain>
    </source>
</reference>
<feature type="region of interest" description="Disordered" evidence="6">
    <location>
        <begin position="1"/>
        <end position="39"/>
    </location>
</feature>
<accession>M1VFR6</accession>
<dbReference type="InterPro" id="IPR003807">
    <property type="entry name" value="DUF202"/>
</dbReference>
<dbReference type="GO" id="GO:0005886">
    <property type="term" value="C:plasma membrane"/>
    <property type="evidence" value="ECO:0007669"/>
    <property type="project" value="UniProtKB-SubCell"/>
</dbReference>
<keyword evidence="2" id="KW-1003">Cell membrane</keyword>
<dbReference type="AlphaFoldDB" id="M1VFR6"/>
<evidence type="ECO:0000313" key="9">
    <source>
        <dbReference type="EMBL" id="BAM79413.1"/>
    </source>
</evidence>
<keyword evidence="3 7" id="KW-0812">Transmembrane</keyword>
<dbReference type="GeneID" id="16993107"/>
<dbReference type="OMA" id="NAQHEAR"/>
<evidence type="ECO:0000256" key="7">
    <source>
        <dbReference type="SAM" id="Phobius"/>
    </source>
</evidence>
<gene>
    <name evidence="9" type="ORF">CYME_CMF021C</name>
</gene>
<sequence>MLKRNGQSRVSATTEPPATTNSVVDVEAGRDSPPNVCLQPALEHWGDHAYAEHNALSERGRAERETSDAGAVALSDCTRGSRQSAGATDAPAACAGTASTHETSCALSNADRPEGQRTDKQTSHTMRVQASASWTHAVDENPQRSKDSCERQQPASDGRKASPPNSGPALGSTSPQTDHSKPGGTGAAQTPAPNQNPVDSFRWQQLLQYHASRNVGSRARDLLALERTFLSMIRTSLSSVALGVAIAKLIGTRLADATGTVFISLGLLTLIIGLWRYYTQILAIERGQFAADTVFPWIVVVLLLTSGVVSLVLIFK</sequence>
<reference evidence="9 10" key="2">
    <citation type="journal article" date="2007" name="BMC Biol.">
        <title>A 100%-complete sequence reveals unusually simple genomic features in the hot-spring red alga Cyanidioschyzon merolae.</title>
        <authorList>
            <person name="Nozaki H."/>
            <person name="Takano H."/>
            <person name="Misumi O."/>
            <person name="Terasawa K."/>
            <person name="Matsuzaki M."/>
            <person name="Maruyama S."/>
            <person name="Nishida K."/>
            <person name="Yagisawa F."/>
            <person name="Yoshida Y."/>
            <person name="Fujiwara T."/>
            <person name="Takio S."/>
            <person name="Tamura K."/>
            <person name="Chung S.J."/>
            <person name="Nakamura S."/>
            <person name="Kuroiwa H."/>
            <person name="Tanaka K."/>
            <person name="Sato N."/>
            <person name="Kuroiwa T."/>
        </authorList>
    </citation>
    <scope>NUCLEOTIDE SEQUENCE [LARGE SCALE GENOMIC DNA]</scope>
    <source>
        <strain evidence="9 10">10D</strain>
    </source>
</reference>
<dbReference type="HOGENOM" id="CLU_880971_0_0_1"/>
<evidence type="ECO:0000313" key="10">
    <source>
        <dbReference type="Proteomes" id="UP000007014"/>
    </source>
</evidence>
<feature type="compositionally biased region" description="Polar residues" evidence="6">
    <location>
        <begin position="123"/>
        <end position="134"/>
    </location>
</feature>
<feature type="transmembrane region" description="Helical" evidence="7">
    <location>
        <begin position="257"/>
        <end position="277"/>
    </location>
</feature>
<keyword evidence="5 7" id="KW-0472">Membrane</keyword>
<dbReference type="Gramene" id="CMF021CT">
    <property type="protein sequence ID" value="CMF021CT"/>
    <property type="gene ID" value="CMF021C"/>
</dbReference>
<dbReference type="PANTHER" id="PTHR34187">
    <property type="entry name" value="FGR18P"/>
    <property type="match status" value="1"/>
</dbReference>
<evidence type="ECO:0000256" key="3">
    <source>
        <dbReference type="ARBA" id="ARBA00022692"/>
    </source>
</evidence>
<evidence type="ECO:0000259" key="8">
    <source>
        <dbReference type="Pfam" id="PF02656"/>
    </source>
</evidence>
<keyword evidence="10" id="KW-1185">Reference proteome</keyword>
<evidence type="ECO:0000256" key="1">
    <source>
        <dbReference type="ARBA" id="ARBA00004651"/>
    </source>
</evidence>
<feature type="compositionally biased region" description="Basic and acidic residues" evidence="6">
    <location>
        <begin position="111"/>
        <end position="122"/>
    </location>
</feature>
<evidence type="ECO:0000256" key="2">
    <source>
        <dbReference type="ARBA" id="ARBA00022475"/>
    </source>
</evidence>
<dbReference type="Proteomes" id="UP000007014">
    <property type="component" value="Chromosome 6"/>
</dbReference>
<dbReference type="RefSeq" id="XP_005535699.1">
    <property type="nucleotide sequence ID" value="XM_005535642.1"/>
</dbReference>
<name>M1VFR6_CYAM1</name>
<dbReference type="EMBL" id="AP006488">
    <property type="protein sequence ID" value="BAM79413.1"/>
    <property type="molecule type" value="Genomic_DNA"/>
</dbReference>